<feature type="domain" description="Amidohydrolase 3" evidence="1">
    <location>
        <begin position="63"/>
        <end position="525"/>
    </location>
</feature>
<dbReference type="EMBL" id="BOMG01000019">
    <property type="protein sequence ID" value="GID52503.1"/>
    <property type="molecule type" value="Genomic_DNA"/>
</dbReference>
<dbReference type="InterPro" id="IPR013108">
    <property type="entry name" value="Amidohydro_3"/>
</dbReference>
<organism evidence="2 3">
    <name type="scientific">Actinoplanes couchii</name>
    <dbReference type="NCBI Taxonomy" id="403638"/>
    <lineage>
        <taxon>Bacteria</taxon>
        <taxon>Bacillati</taxon>
        <taxon>Actinomycetota</taxon>
        <taxon>Actinomycetes</taxon>
        <taxon>Micromonosporales</taxon>
        <taxon>Micromonosporaceae</taxon>
        <taxon>Actinoplanes</taxon>
    </lineage>
</organism>
<dbReference type="InterPro" id="IPR033932">
    <property type="entry name" value="YtcJ-like"/>
</dbReference>
<accession>A0ABQ3X269</accession>
<dbReference type="InterPro" id="IPR032466">
    <property type="entry name" value="Metal_Hydrolase"/>
</dbReference>
<reference evidence="2 3" key="1">
    <citation type="submission" date="2021-01" db="EMBL/GenBank/DDBJ databases">
        <title>Whole genome shotgun sequence of Actinoplanes couchii NBRC 106145.</title>
        <authorList>
            <person name="Komaki H."/>
            <person name="Tamura T."/>
        </authorList>
    </citation>
    <scope>NUCLEOTIDE SEQUENCE [LARGE SCALE GENOMIC DNA]</scope>
    <source>
        <strain evidence="2 3">NBRC 106145</strain>
    </source>
</reference>
<dbReference type="Pfam" id="PF07969">
    <property type="entry name" value="Amidohydro_3"/>
    <property type="match status" value="1"/>
</dbReference>
<protein>
    <submittedName>
        <fullName evidence="2">Amidohydrolase</fullName>
    </submittedName>
</protein>
<dbReference type="Gene3D" id="2.30.40.10">
    <property type="entry name" value="Urease, subunit C, domain 1"/>
    <property type="match status" value="1"/>
</dbReference>
<sequence>MVALWQRCGEGGRLTGMTKTPSVRYLNGRFYSAAEPRATAMVTGGGTIAWLGDGADAPAADVTVDLGGALVTPAFVDAHVHATDTGLAFDGLDLSAVRSPGELLDRVAAFAATRPADGVVHGHGWDESTWQDQTPPSAGELDRAAGGRRVYLSQASVHSALASSALLPAARGVHGYDESGWVREAAHHAVREIALGSLSPADRESAQRTALSRAASLGIAAVHECGGPGTSSEEDFTSVLSLSGRGLPRVFGYWGELGGVDRARDLGAHGAAGDLYADGALGSRTASVRSPYLDGDHGCGEAFVTAEQAADHLLDCVRAGFQGGFHAIGDAAIATVLEGFALAAKQVGVDRLREGRHRIEHVELIDKAMIARMVEFGVIASVQPVFDALWGGTDRMYAQRLGVERALASNPIGAMHATGVALAFGSDSPVTALDPWAMVVAAAAPHNPRFRLSVRSAFAASSAGGWRAAGVDDAGILKPGAAATFAVWETPAGVSGGLPVLLPEADDVVPERPVCVRTVLDGEAIFQR</sequence>
<keyword evidence="3" id="KW-1185">Reference proteome</keyword>
<proteinExistence type="predicted"/>
<dbReference type="InterPro" id="IPR011059">
    <property type="entry name" value="Metal-dep_hydrolase_composite"/>
</dbReference>
<evidence type="ECO:0000313" key="3">
    <source>
        <dbReference type="Proteomes" id="UP000612282"/>
    </source>
</evidence>
<comment type="caution">
    <text evidence="2">The sequence shown here is derived from an EMBL/GenBank/DDBJ whole genome shotgun (WGS) entry which is preliminary data.</text>
</comment>
<evidence type="ECO:0000259" key="1">
    <source>
        <dbReference type="Pfam" id="PF07969"/>
    </source>
</evidence>
<dbReference type="SUPFAM" id="SSF51338">
    <property type="entry name" value="Composite domain of metallo-dependent hydrolases"/>
    <property type="match status" value="1"/>
</dbReference>
<dbReference type="Proteomes" id="UP000612282">
    <property type="component" value="Unassembled WGS sequence"/>
</dbReference>
<dbReference type="Gene3D" id="3.20.20.140">
    <property type="entry name" value="Metal-dependent hydrolases"/>
    <property type="match status" value="1"/>
</dbReference>
<gene>
    <name evidence="2" type="ORF">Aco03nite_009070</name>
</gene>
<evidence type="ECO:0000313" key="2">
    <source>
        <dbReference type="EMBL" id="GID52503.1"/>
    </source>
</evidence>
<dbReference type="SUPFAM" id="SSF51556">
    <property type="entry name" value="Metallo-dependent hydrolases"/>
    <property type="match status" value="1"/>
</dbReference>
<dbReference type="CDD" id="cd01300">
    <property type="entry name" value="YtcJ_like"/>
    <property type="match status" value="1"/>
</dbReference>
<dbReference type="Gene3D" id="3.10.310.70">
    <property type="match status" value="1"/>
</dbReference>
<dbReference type="PANTHER" id="PTHR22642:SF2">
    <property type="entry name" value="PROTEIN LONG AFTER FAR-RED 3"/>
    <property type="match status" value="1"/>
</dbReference>
<name>A0ABQ3X269_9ACTN</name>
<dbReference type="PANTHER" id="PTHR22642">
    <property type="entry name" value="IMIDAZOLONEPROPIONASE"/>
    <property type="match status" value="1"/>
</dbReference>